<keyword evidence="1" id="KW-0812">Transmembrane</keyword>
<keyword evidence="1" id="KW-0472">Membrane</keyword>
<keyword evidence="1" id="KW-1133">Transmembrane helix</keyword>
<reference evidence="2" key="1">
    <citation type="journal article" date="2014" name="Int. J. Syst. Evol. Microbiol.">
        <title>Complete genome sequence of Corynebacterium casei LMG S-19264T (=DSM 44701T), isolated from a smear-ripened cheese.</title>
        <authorList>
            <consortium name="US DOE Joint Genome Institute (JGI-PGF)"/>
            <person name="Walter F."/>
            <person name="Albersmeier A."/>
            <person name="Kalinowski J."/>
            <person name="Ruckert C."/>
        </authorList>
    </citation>
    <scope>NUCLEOTIDE SEQUENCE</scope>
    <source>
        <strain evidence="2">CGMCC 1.12919</strain>
    </source>
</reference>
<accession>A0A916UXJ4</accession>
<protein>
    <submittedName>
        <fullName evidence="2">Uncharacterized protein</fullName>
    </submittedName>
</protein>
<evidence type="ECO:0000313" key="3">
    <source>
        <dbReference type="Proteomes" id="UP000637002"/>
    </source>
</evidence>
<comment type="caution">
    <text evidence="2">The sequence shown here is derived from an EMBL/GenBank/DDBJ whole genome shotgun (WGS) entry which is preliminary data.</text>
</comment>
<dbReference type="EMBL" id="BMGG01000012">
    <property type="protein sequence ID" value="GGC91604.1"/>
    <property type="molecule type" value="Genomic_DNA"/>
</dbReference>
<evidence type="ECO:0000256" key="1">
    <source>
        <dbReference type="SAM" id="Phobius"/>
    </source>
</evidence>
<name>A0A916UXJ4_9HYPH</name>
<dbReference type="AlphaFoldDB" id="A0A916UXJ4"/>
<keyword evidence="3" id="KW-1185">Reference proteome</keyword>
<reference evidence="2" key="2">
    <citation type="submission" date="2020-09" db="EMBL/GenBank/DDBJ databases">
        <authorList>
            <person name="Sun Q."/>
            <person name="Zhou Y."/>
        </authorList>
    </citation>
    <scope>NUCLEOTIDE SEQUENCE</scope>
    <source>
        <strain evidence="2">CGMCC 1.12919</strain>
    </source>
</reference>
<gene>
    <name evidence="2" type="ORF">GCM10010994_56720</name>
</gene>
<proteinExistence type="predicted"/>
<sequence>MLLRDKNEGAAMQSIHLREFIIAAGLVAMVAAAVGLQLTAAGIAARPTAQAAKLQ</sequence>
<organism evidence="2 3">
    <name type="scientific">Chelatococcus reniformis</name>
    <dbReference type="NCBI Taxonomy" id="1494448"/>
    <lineage>
        <taxon>Bacteria</taxon>
        <taxon>Pseudomonadati</taxon>
        <taxon>Pseudomonadota</taxon>
        <taxon>Alphaproteobacteria</taxon>
        <taxon>Hyphomicrobiales</taxon>
        <taxon>Chelatococcaceae</taxon>
        <taxon>Chelatococcus</taxon>
    </lineage>
</organism>
<feature type="transmembrane region" description="Helical" evidence="1">
    <location>
        <begin position="20"/>
        <end position="45"/>
    </location>
</feature>
<evidence type="ECO:0000313" key="2">
    <source>
        <dbReference type="EMBL" id="GGC91604.1"/>
    </source>
</evidence>
<dbReference type="Proteomes" id="UP000637002">
    <property type="component" value="Unassembled WGS sequence"/>
</dbReference>